<evidence type="ECO:0000256" key="1">
    <source>
        <dbReference type="ARBA" id="ARBA00022884"/>
    </source>
</evidence>
<dbReference type="PROSITE" id="PS50102">
    <property type="entry name" value="RRM"/>
    <property type="match status" value="1"/>
</dbReference>
<evidence type="ECO:0000313" key="7">
    <source>
        <dbReference type="Proteomes" id="UP001642483"/>
    </source>
</evidence>
<feature type="region of interest" description="Disordered" evidence="3">
    <location>
        <begin position="316"/>
        <end position="347"/>
    </location>
</feature>
<feature type="region of interest" description="Disordered" evidence="3">
    <location>
        <begin position="242"/>
        <end position="299"/>
    </location>
</feature>
<feature type="compositionally biased region" description="Low complexity" evidence="3">
    <location>
        <begin position="283"/>
        <end position="293"/>
    </location>
</feature>
<feature type="compositionally biased region" description="Basic and acidic residues" evidence="3">
    <location>
        <begin position="1087"/>
        <end position="1112"/>
    </location>
</feature>
<comment type="caution">
    <text evidence="6">The sequence shown here is derived from an EMBL/GenBank/DDBJ whole genome shotgun (WGS) entry which is preliminary data.</text>
</comment>
<dbReference type="CDD" id="cd16983">
    <property type="entry name" value="CID_SCAF8_like"/>
    <property type="match status" value="1"/>
</dbReference>
<dbReference type="CDD" id="cd12227">
    <property type="entry name" value="RRM_SCAF4_SCAF8"/>
    <property type="match status" value="1"/>
</dbReference>
<feature type="compositionally biased region" description="Basic and acidic residues" evidence="3">
    <location>
        <begin position="892"/>
        <end position="1059"/>
    </location>
</feature>
<sequence length="1282" mass="146121">MDAVKAFNEELSGIYEAKPPISRAKMTQLTKKAIKGIKFYKHIVQSMEKFVQKCRPEYKVPGLYVIDSVVRQSRHQFGPEKDVFMPRLCKNIITTFQHIFKCPVDDKPRILRVLNLWQKNAVFPPEIIQQLMVMAGAPTPDTTTAGASIEAAKKPAQSTQPDATNLTNLLANLLANPDPSQIQNLAGLLSSSQQSQLEDLLKQVKGSDQWQLIKSEKDELELVWQNESSSSSVNHNENTTVFQPQQNNEQPPFLHSSQEVESRPPAFNRDVLDFDYSDDDQTPPSKSKPSSHSHGIDPSLLAKLPTADQIQQLTESHSNTPNNHTGLPSQHQYPPPPPPHRGEFPPGFEQMKRLEQQQEIFNKQIQQISETSDRSSSLQASDRSENHKRRRSRSRSHDRHHRHHRRRSRSRDGHRSKRSRSHDRSRRSRRSRSKSYDRRKERKGFPPIKDGCISVCTTTLWIGNISAKVMQHDLQQLVEEYGEFESLNMIPPRGCAYVCMKKRNDADKALQKIRHARLAGKSLKCEWAPGKEMPEEEKLSYSKEHGVNYIPLSSDPNQLRALSTWGTIDPESLPEHRRVELTALESSTNEDIQETPEPTPPPAMVSTFSNPAVSMMSGVRMVARPQVPMMVRPFQVGPFGVPPQRMSFQPRPPVQQVVNKPPDVSSEAGNLTPTADEHDEGFPPQASVARFQAPFGAVQVARGFPGPMPLQVRMMPGMGQQIMPQRMGVMPIRMGIPMQLRPGFHSGMQRIPVQGGAQMLPNHMQQQQRQQLQQLQPQAMRPQRFPRVGVMRMPLPGQIRPAISSAGPIPGRRFPLPQQLLERRGLSDMDQGPEEMEVQMNEDQAEVKMERFGGGPPRGFDRPASTERRFEPPAREIPPPELGRRPSGFDQGRPEGERLPQDINRPPRDTDGPPRDLNRPPRDVDRPTRDMNRPPRDSDRPPRDSDRPPRDLDRPPRDLDRPSRDIDRPPRDIGRSRDRPDFDRSRRDRSPDRDRRDLDRDRRGRDYRRGGRDFERGRRNFDRDRGGRDRDYNGRDRGPPFRSFRGRDDRGHRGMDRGGFRGRGRGGWGDDRRRRSPPLPKPDDEEYNRKRQETLRKRHEEDEDYVPEKVDLSEFGLPSGFGGLMENSEKGESDKNDDERSAKDGKSGRSSSRERKFSDDAARNRRDWLEEQQKKPKKNSDDESSEKLDAGPGALIQSVPEEMKESVLIKEPQPDPASNSPTKEINIFDKRLNSPLANMQPSPADPTTSANDEQPEEGTFVTEVNEELPQENSPAVQLEAES</sequence>
<proteinExistence type="predicted"/>
<dbReference type="Proteomes" id="UP001642483">
    <property type="component" value="Unassembled WGS sequence"/>
</dbReference>
<feature type="region of interest" description="Disordered" evidence="3">
    <location>
        <begin position="660"/>
        <end position="681"/>
    </location>
</feature>
<name>A0ABP0FGC5_CLALP</name>
<dbReference type="InterPro" id="IPR006569">
    <property type="entry name" value="CID_dom"/>
</dbReference>
<dbReference type="SUPFAM" id="SSF54928">
    <property type="entry name" value="RNA-binding domain, RBD"/>
    <property type="match status" value="1"/>
</dbReference>
<keyword evidence="1 2" id="KW-0694">RNA-binding</keyword>
<evidence type="ECO:0000313" key="6">
    <source>
        <dbReference type="EMBL" id="CAK8678716.1"/>
    </source>
</evidence>
<reference evidence="6 7" key="1">
    <citation type="submission" date="2024-02" db="EMBL/GenBank/DDBJ databases">
        <authorList>
            <person name="Daric V."/>
            <person name="Darras S."/>
        </authorList>
    </citation>
    <scope>NUCLEOTIDE SEQUENCE [LARGE SCALE GENOMIC DNA]</scope>
</reference>
<evidence type="ECO:0000256" key="2">
    <source>
        <dbReference type="PROSITE-ProRule" id="PRU00176"/>
    </source>
</evidence>
<gene>
    <name evidence="6" type="ORF">CVLEPA_LOCUS9007</name>
</gene>
<dbReference type="Pfam" id="PF04818">
    <property type="entry name" value="CID"/>
    <property type="match status" value="1"/>
</dbReference>
<protein>
    <submittedName>
        <fullName evidence="6">Uncharacterized protein</fullName>
    </submittedName>
</protein>
<organism evidence="6 7">
    <name type="scientific">Clavelina lepadiformis</name>
    <name type="common">Light-bulb sea squirt</name>
    <name type="synonym">Ascidia lepadiformis</name>
    <dbReference type="NCBI Taxonomy" id="159417"/>
    <lineage>
        <taxon>Eukaryota</taxon>
        <taxon>Metazoa</taxon>
        <taxon>Chordata</taxon>
        <taxon>Tunicata</taxon>
        <taxon>Ascidiacea</taxon>
        <taxon>Aplousobranchia</taxon>
        <taxon>Clavelinidae</taxon>
        <taxon>Clavelina</taxon>
    </lineage>
</organism>
<dbReference type="PANTHER" id="PTHR23140:SF4">
    <property type="entry name" value="PROTEIN CBR-NRD-1"/>
    <property type="match status" value="1"/>
</dbReference>
<dbReference type="Pfam" id="PF00076">
    <property type="entry name" value="RRM_1"/>
    <property type="match status" value="1"/>
</dbReference>
<accession>A0ABP0FGC5</accession>
<dbReference type="SMART" id="SM00582">
    <property type="entry name" value="RPR"/>
    <property type="match status" value="1"/>
</dbReference>
<dbReference type="InterPro" id="IPR035979">
    <property type="entry name" value="RBD_domain_sf"/>
</dbReference>
<evidence type="ECO:0000259" key="5">
    <source>
        <dbReference type="PROSITE" id="PS51391"/>
    </source>
</evidence>
<dbReference type="SMART" id="SM00360">
    <property type="entry name" value="RRM"/>
    <property type="match status" value="1"/>
</dbReference>
<feature type="region of interest" description="Disordered" evidence="3">
    <location>
        <begin position="850"/>
        <end position="1282"/>
    </location>
</feature>
<evidence type="ECO:0000256" key="3">
    <source>
        <dbReference type="SAM" id="MobiDB-lite"/>
    </source>
</evidence>
<dbReference type="Gene3D" id="1.25.40.90">
    <property type="match status" value="1"/>
</dbReference>
<dbReference type="PANTHER" id="PTHR23140">
    <property type="entry name" value="RNA PROCESSING PROTEIN LD23810P"/>
    <property type="match status" value="1"/>
</dbReference>
<feature type="domain" description="RRM" evidence="4">
    <location>
        <begin position="458"/>
        <end position="530"/>
    </location>
</feature>
<evidence type="ECO:0000259" key="4">
    <source>
        <dbReference type="PROSITE" id="PS50102"/>
    </source>
</evidence>
<feature type="compositionally biased region" description="Basic residues" evidence="3">
    <location>
        <begin position="386"/>
        <end position="433"/>
    </location>
</feature>
<dbReference type="EMBL" id="CAWYQH010000057">
    <property type="protein sequence ID" value="CAK8678716.1"/>
    <property type="molecule type" value="Genomic_DNA"/>
</dbReference>
<dbReference type="SUPFAM" id="SSF48464">
    <property type="entry name" value="ENTH/VHS domain"/>
    <property type="match status" value="1"/>
</dbReference>
<feature type="compositionally biased region" description="Basic and acidic residues" evidence="3">
    <location>
        <begin position="1127"/>
        <end position="1189"/>
    </location>
</feature>
<dbReference type="PROSITE" id="PS51391">
    <property type="entry name" value="CID"/>
    <property type="match status" value="1"/>
</dbReference>
<dbReference type="InterPro" id="IPR012677">
    <property type="entry name" value="Nucleotide-bd_a/b_plait_sf"/>
</dbReference>
<dbReference type="InterPro" id="IPR000504">
    <property type="entry name" value="RRM_dom"/>
</dbReference>
<feature type="compositionally biased region" description="Polar residues" evidence="3">
    <location>
        <begin position="1235"/>
        <end position="1252"/>
    </location>
</feature>
<dbReference type="Gene3D" id="3.30.70.330">
    <property type="match status" value="1"/>
</dbReference>
<dbReference type="InterPro" id="IPR008942">
    <property type="entry name" value="ENTH_VHS"/>
</dbReference>
<feature type="compositionally biased region" description="Polar residues" evidence="3">
    <location>
        <begin position="316"/>
        <end position="327"/>
    </location>
</feature>
<feature type="region of interest" description="Disordered" evidence="3">
    <location>
        <begin position="367"/>
        <end position="448"/>
    </location>
</feature>
<dbReference type="InterPro" id="IPR051485">
    <property type="entry name" value="SR-CTD_assoc_factor"/>
</dbReference>
<feature type="domain" description="CID" evidence="5">
    <location>
        <begin position="1"/>
        <end position="139"/>
    </location>
</feature>
<feature type="compositionally biased region" description="Low complexity" evidence="3">
    <location>
        <begin position="243"/>
        <end position="252"/>
    </location>
</feature>
<feature type="compositionally biased region" description="Basic and acidic residues" evidence="3">
    <location>
        <begin position="859"/>
        <end position="874"/>
    </location>
</feature>
<keyword evidence="7" id="KW-1185">Reference proteome</keyword>